<gene>
    <name evidence="2" type="ORF">PANDA_018950</name>
</gene>
<feature type="region of interest" description="Disordered" evidence="1">
    <location>
        <begin position="1"/>
        <end position="48"/>
    </location>
</feature>
<reference evidence="2" key="1">
    <citation type="journal article" date="2010" name="Nature">
        <title>The sequence and de novo assembly of the giant panda genome.</title>
        <authorList>
            <person name="Li R."/>
            <person name="Fan W."/>
            <person name="Tian G."/>
            <person name="Zhu H."/>
            <person name="He L."/>
            <person name="Cai J."/>
            <person name="Huang Q."/>
            <person name="Cai Q."/>
            <person name="Li B."/>
            <person name="Bai Y."/>
            <person name="Zhang Z."/>
            <person name="Zhang Y."/>
            <person name="Wang W."/>
            <person name="Li J."/>
            <person name="Wei F."/>
            <person name="Li H."/>
            <person name="Jian M."/>
            <person name="Li J."/>
            <person name="Zhang Z."/>
            <person name="Nielsen R."/>
            <person name="Li D."/>
            <person name="Gu W."/>
            <person name="Yang Z."/>
            <person name="Xuan Z."/>
            <person name="Ryder O.A."/>
            <person name="Leung F.C."/>
            <person name="Zhou Y."/>
            <person name="Cao J."/>
            <person name="Sun X."/>
            <person name="Fu Y."/>
            <person name="Fang X."/>
            <person name="Guo X."/>
            <person name="Wang B."/>
            <person name="Hou R."/>
            <person name="Shen F."/>
            <person name="Mu B."/>
            <person name="Ni P."/>
            <person name="Lin R."/>
            <person name="Qian W."/>
            <person name="Wang G."/>
            <person name="Yu C."/>
            <person name="Nie W."/>
            <person name="Wang J."/>
            <person name="Wu Z."/>
            <person name="Liang H."/>
            <person name="Min J."/>
            <person name="Wu Q."/>
            <person name="Cheng S."/>
            <person name="Ruan J."/>
            <person name="Wang M."/>
            <person name="Shi Z."/>
            <person name="Wen M."/>
            <person name="Liu B."/>
            <person name="Ren X."/>
            <person name="Zheng H."/>
            <person name="Dong D."/>
            <person name="Cook K."/>
            <person name="Shan G."/>
            <person name="Zhang H."/>
            <person name="Kosiol C."/>
            <person name="Xie X."/>
            <person name="Lu Z."/>
            <person name="Zheng H."/>
            <person name="Li Y."/>
            <person name="Steiner C.C."/>
            <person name="Lam T.T."/>
            <person name="Lin S."/>
            <person name="Zhang Q."/>
            <person name="Li G."/>
            <person name="Tian J."/>
            <person name="Gong T."/>
            <person name="Liu H."/>
            <person name="Zhang D."/>
            <person name="Fang L."/>
            <person name="Ye C."/>
            <person name="Zhang J."/>
            <person name="Hu W."/>
            <person name="Xu A."/>
            <person name="Ren Y."/>
            <person name="Zhang G."/>
            <person name="Bruford M.W."/>
            <person name="Li Q."/>
            <person name="Ma L."/>
            <person name="Guo Y."/>
            <person name="An N."/>
            <person name="Hu Y."/>
            <person name="Zheng Y."/>
            <person name="Shi Y."/>
            <person name="Li Z."/>
            <person name="Liu Q."/>
            <person name="Chen Y."/>
            <person name="Zhao J."/>
            <person name="Qu N."/>
            <person name="Zhao S."/>
            <person name="Tian F."/>
            <person name="Wang X."/>
            <person name="Wang H."/>
            <person name="Xu L."/>
            <person name="Liu X."/>
            <person name="Vinar T."/>
            <person name="Wang Y."/>
            <person name="Lam T.W."/>
            <person name="Yiu S.M."/>
            <person name="Liu S."/>
            <person name="Zhang H."/>
            <person name="Li D."/>
            <person name="Huang Y."/>
            <person name="Wang X."/>
            <person name="Yang G."/>
            <person name="Jiang Z."/>
            <person name="Wang J."/>
            <person name="Qin N."/>
            <person name="Li L."/>
            <person name="Li J."/>
            <person name="Bolund L."/>
            <person name="Kristiansen K."/>
            <person name="Wong G.K."/>
            <person name="Olson M."/>
            <person name="Zhang X."/>
            <person name="Li S."/>
            <person name="Yang H."/>
            <person name="Wang J."/>
            <person name="Wang J."/>
        </authorList>
    </citation>
    <scope>NUCLEOTIDE SEQUENCE [LARGE SCALE GENOMIC DNA]</scope>
</reference>
<feature type="non-terminal residue" evidence="2">
    <location>
        <position position="1"/>
    </location>
</feature>
<name>D2I119_AILME</name>
<feature type="non-terminal residue" evidence="2">
    <location>
        <position position="48"/>
    </location>
</feature>
<feature type="compositionally biased region" description="Basic residues" evidence="1">
    <location>
        <begin position="1"/>
        <end position="19"/>
    </location>
</feature>
<dbReference type="InParanoid" id="D2I119"/>
<protein>
    <submittedName>
        <fullName evidence="2">Uncharacterized protein</fullName>
    </submittedName>
</protein>
<organism evidence="2">
    <name type="scientific">Ailuropoda melanoleuca</name>
    <name type="common">Giant panda</name>
    <dbReference type="NCBI Taxonomy" id="9646"/>
    <lineage>
        <taxon>Eukaryota</taxon>
        <taxon>Metazoa</taxon>
        <taxon>Chordata</taxon>
        <taxon>Craniata</taxon>
        <taxon>Vertebrata</taxon>
        <taxon>Euteleostomi</taxon>
        <taxon>Mammalia</taxon>
        <taxon>Eutheria</taxon>
        <taxon>Laurasiatheria</taxon>
        <taxon>Carnivora</taxon>
        <taxon>Caniformia</taxon>
        <taxon>Ursidae</taxon>
        <taxon>Ailuropoda</taxon>
    </lineage>
</organism>
<evidence type="ECO:0000313" key="2">
    <source>
        <dbReference type="EMBL" id="EFB21498.1"/>
    </source>
</evidence>
<dbReference type="AlphaFoldDB" id="D2I119"/>
<proteinExistence type="predicted"/>
<evidence type="ECO:0000256" key="1">
    <source>
        <dbReference type="SAM" id="MobiDB-lite"/>
    </source>
</evidence>
<dbReference type="EMBL" id="GL193940">
    <property type="protein sequence ID" value="EFB21498.1"/>
    <property type="molecule type" value="Genomic_DNA"/>
</dbReference>
<accession>D2I119</accession>
<sequence>RWRPVMGTRRHKERSKQGARRSPSGPFIKPRPRGRGRQPPTARRAAAP</sequence>
<feature type="compositionally biased region" description="Low complexity" evidence="1">
    <location>
        <begin position="37"/>
        <end position="48"/>
    </location>
</feature>